<proteinExistence type="predicted"/>
<reference evidence="1" key="1">
    <citation type="submission" date="2019-12" db="EMBL/GenBank/DDBJ databases">
        <title>Genome sequencing and annotation of Brassica cretica.</title>
        <authorList>
            <person name="Studholme D.J."/>
            <person name="Sarris P.F."/>
        </authorList>
    </citation>
    <scope>NUCLEOTIDE SEQUENCE</scope>
    <source>
        <strain evidence="1">PFS-001/15</strain>
        <tissue evidence="1">Leaf</tissue>
    </source>
</reference>
<dbReference type="Proteomes" id="UP000712281">
    <property type="component" value="Unassembled WGS sequence"/>
</dbReference>
<comment type="caution">
    <text evidence="1">The sequence shown here is derived from an EMBL/GenBank/DDBJ whole genome shotgun (WGS) entry which is preliminary data.</text>
</comment>
<name>A0A8S9J444_BRACR</name>
<dbReference type="EMBL" id="QGKW02001660">
    <property type="protein sequence ID" value="KAF2576864.1"/>
    <property type="molecule type" value="Genomic_DNA"/>
</dbReference>
<evidence type="ECO:0000313" key="1">
    <source>
        <dbReference type="EMBL" id="KAF2576864.1"/>
    </source>
</evidence>
<accession>A0A8S9J444</accession>
<organism evidence="1 2">
    <name type="scientific">Brassica cretica</name>
    <name type="common">Mustard</name>
    <dbReference type="NCBI Taxonomy" id="69181"/>
    <lineage>
        <taxon>Eukaryota</taxon>
        <taxon>Viridiplantae</taxon>
        <taxon>Streptophyta</taxon>
        <taxon>Embryophyta</taxon>
        <taxon>Tracheophyta</taxon>
        <taxon>Spermatophyta</taxon>
        <taxon>Magnoliopsida</taxon>
        <taxon>eudicotyledons</taxon>
        <taxon>Gunneridae</taxon>
        <taxon>Pentapetalae</taxon>
        <taxon>rosids</taxon>
        <taxon>malvids</taxon>
        <taxon>Brassicales</taxon>
        <taxon>Brassicaceae</taxon>
        <taxon>Brassiceae</taxon>
        <taxon>Brassica</taxon>
    </lineage>
</organism>
<evidence type="ECO:0000313" key="2">
    <source>
        <dbReference type="Proteomes" id="UP000712281"/>
    </source>
</evidence>
<protein>
    <submittedName>
        <fullName evidence="1">Uncharacterized protein</fullName>
    </submittedName>
</protein>
<sequence length="213" mass="24844">MAMHSSSAAEIPNPNLGLLAQQRGYMASDFQHRNMRGYGSQVFMAFKITTSLEPLQLSWLNETFALFKQMFDQRRQLIGKIFIYMYIYELPIITPTTRKYGLNLKKLDSFYKPNIMAMHSSSAAEYVEYDHYLIKKWEYSGFDKNDNIYVNTKPKSRVARSAKRFYGFRLSTQGKFFLSLPKTKPDMSKMNMRGYGSQVFMAFKITTSLEPLQ</sequence>
<dbReference type="AlphaFoldDB" id="A0A8S9J444"/>
<gene>
    <name evidence="1" type="ORF">F2Q68_00001774</name>
</gene>